<name>A0A834XCV6_9FABA</name>
<keyword evidence="2" id="KW-1185">Reference proteome</keyword>
<evidence type="ECO:0000313" key="1">
    <source>
        <dbReference type="EMBL" id="KAF7841969.1"/>
    </source>
</evidence>
<evidence type="ECO:0000313" key="2">
    <source>
        <dbReference type="Proteomes" id="UP000634136"/>
    </source>
</evidence>
<protein>
    <submittedName>
        <fullName evidence="1">Uncharacterized protein</fullName>
    </submittedName>
</protein>
<proteinExistence type="predicted"/>
<dbReference type="AlphaFoldDB" id="A0A834XCV6"/>
<sequence>MAKETKNFKASHLIMAKETTNFKASHHG</sequence>
<gene>
    <name evidence="1" type="ORF">G2W53_004267</name>
</gene>
<organism evidence="1 2">
    <name type="scientific">Senna tora</name>
    <dbReference type="NCBI Taxonomy" id="362788"/>
    <lineage>
        <taxon>Eukaryota</taxon>
        <taxon>Viridiplantae</taxon>
        <taxon>Streptophyta</taxon>
        <taxon>Embryophyta</taxon>
        <taxon>Tracheophyta</taxon>
        <taxon>Spermatophyta</taxon>
        <taxon>Magnoliopsida</taxon>
        <taxon>eudicotyledons</taxon>
        <taxon>Gunneridae</taxon>
        <taxon>Pentapetalae</taxon>
        <taxon>rosids</taxon>
        <taxon>fabids</taxon>
        <taxon>Fabales</taxon>
        <taxon>Fabaceae</taxon>
        <taxon>Caesalpinioideae</taxon>
        <taxon>Cassia clade</taxon>
        <taxon>Senna</taxon>
    </lineage>
</organism>
<accession>A0A834XCV6</accession>
<comment type="caution">
    <text evidence="1">The sequence shown here is derived from an EMBL/GenBank/DDBJ whole genome shotgun (WGS) entry which is preliminary data.</text>
</comment>
<dbReference type="Proteomes" id="UP000634136">
    <property type="component" value="Unassembled WGS sequence"/>
</dbReference>
<dbReference type="EMBL" id="JAAIUW010000002">
    <property type="protein sequence ID" value="KAF7841969.1"/>
    <property type="molecule type" value="Genomic_DNA"/>
</dbReference>
<reference evidence="1" key="1">
    <citation type="submission" date="2020-09" db="EMBL/GenBank/DDBJ databases">
        <title>Genome-Enabled Discovery of Anthraquinone Biosynthesis in Senna tora.</title>
        <authorList>
            <person name="Kang S.-H."/>
            <person name="Pandey R.P."/>
            <person name="Lee C.-M."/>
            <person name="Sim J.-S."/>
            <person name="Jeong J.-T."/>
            <person name="Choi B.-S."/>
            <person name="Jung M."/>
            <person name="Ginzburg D."/>
            <person name="Zhao K."/>
            <person name="Won S.Y."/>
            <person name="Oh T.-J."/>
            <person name="Yu Y."/>
            <person name="Kim N.-H."/>
            <person name="Lee O.R."/>
            <person name="Lee T.-H."/>
            <person name="Bashyal P."/>
            <person name="Kim T.-S."/>
            <person name="Lee W.-H."/>
            <person name="Kawkins C."/>
            <person name="Kim C.-K."/>
            <person name="Kim J.S."/>
            <person name="Ahn B.O."/>
            <person name="Rhee S.Y."/>
            <person name="Sohng J.K."/>
        </authorList>
    </citation>
    <scope>NUCLEOTIDE SEQUENCE</scope>
    <source>
        <tissue evidence="1">Leaf</tissue>
    </source>
</reference>